<proteinExistence type="predicted"/>
<evidence type="ECO:0000313" key="1">
    <source>
        <dbReference type="EMBL" id="MCI45488.1"/>
    </source>
</evidence>
<keyword evidence="2" id="KW-1185">Reference proteome</keyword>
<evidence type="ECO:0000313" key="2">
    <source>
        <dbReference type="Proteomes" id="UP000265520"/>
    </source>
</evidence>
<accession>A0A392S9G8</accession>
<dbReference type="AlphaFoldDB" id="A0A392S9G8"/>
<reference evidence="1 2" key="1">
    <citation type="journal article" date="2018" name="Front. Plant Sci.">
        <title>Red Clover (Trifolium pratense) and Zigzag Clover (T. medium) - A Picture of Genomic Similarities and Differences.</title>
        <authorList>
            <person name="Dluhosova J."/>
            <person name="Istvanek J."/>
            <person name="Nedelnik J."/>
            <person name="Repkova J."/>
        </authorList>
    </citation>
    <scope>NUCLEOTIDE SEQUENCE [LARGE SCALE GENOMIC DNA]</scope>
    <source>
        <strain evidence="2">cv. 10/8</strain>
        <tissue evidence="1">Leaf</tissue>
    </source>
</reference>
<dbReference type="EMBL" id="LXQA010344870">
    <property type="protein sequence ID" value="MCI45488.1"/>
    <property type="molecule type" value="Genomic_DNA"/>
</dbReference>
<protein>
    <submittedName>
        <fullName evidence="1">Uncharacterized protein</fullName>
    </submittedName>
</protein>
<sequence>ACATHWGSLRGAQHMFIFLPVLLVAALHAGLVCAARWPLVCRLTVDFG</sequence>
<organism evidence="1 2">
    <name type="scientific">Trifolium medium</name>
    <dbReference type="NCBI Taxonomy" id="97028"/>
    <lineage>
        <taxon>Eukaryota</taxon>
        <taxon>Viridiplantae</taxon>
        <taxon>Streptophyta</taxon>
        <taxon>Embryophyta</taxon>
        <taxon>Tracheophyta</taxon>
        <taxon>Spermatophyta</taxon>
        <taxon>Magnoliopsida</taxon>
        <taxon>eudicotyledons</taxon>
        <taxon>Gunneridae</taxon>
        <taxon>Pentapetalae</taxon>
        <taxon>rosids</taxon>
        <taxon>fabids</taxon>
        <taxon>Fabales</taxon>
        <taxon>Fabaceae</taxon>
        <taxon>Papilionoideae</taxon>
        <taxon>50 kb inversion clade</taxon>
        <taxon>NPAAA clade</taxon>
        <taxon>Hologalegina</taxon>
        <taxon>IRL clade</taxon>
        <taxon>Trifolieae</taxon>
        <taxon>Trifolium</taxon>
    </lineage>
</organism>
<comment type="caution">
    <text evidence="1">The sequence shown here is derived from an EMBL/GenBank/DDBJ whole genome shotgun (WGS) entry which is preliminary data.</text>
</comment>
<feature type="non-terminal residue" evidence="1">
    <location>
        <position position="1"/>
    </location>
</feature>
<dbReference type="Proteomes" id="UP000265520">
    <property type="component" value="Unassembled WGS sequence"/>
</dbReference>
<name>A0A392S9G8_9FABA</name>